<dbReference type="SUPFAM" id="SSF116734">
    <property type="entry name" value="DNA methylase specificity domain"/>
    <property type="match status" value="2"/>
</dbReference>
<accession>A0ABW8U324</accession>
<evidence type="ECO:0000313" key="5">
    <source>
        <dbReference type="EMBL" id="MFL1731554.1"/>
    </source>
</evidence>
<comment type="similarity">
    <text evidence="1">Belongs to the type-I restriction system S methylase family.</text>
</comment>
<keyword evidence="5" id="KW-0255">Endonuclease</keyword>
<name>A0ABW8U324_9GAMM</name>
<dbReference type="Proteomes" id="UP001624684">
    <property type="component" value="Unassembled WGS sequence"/>
</dbReference>
<dbReference type="InterPro" id="IPR044946">
    <property type="entry name" value="Restrct_endonuc_typeI_TRD_sf"/>
</dbReference>
<gene>
    <name evidence="5" type="ORF">ACJHVH_00850</name>
</gene>
<sequence length="367" mass="41790">MASGGEWKEFLIGDIFNINTPKKRFDANKITFGGDYPYIARGDKNNGIRGYINEDTKYLNNGSTISFGQDTATMFYQENAYFTGDKIKVFSLKNGKLNKLNSQFLISAMKKSFGLFSWGSSSFSEGSLKQSKIQLPIINSELAFDYMENYMRELQKERLRELQLYLDITGFSSYELTDDELKALGGGDIVWGSYRIGDLFNVSPTKWYKLRNDEILSRNGSVPVVSNSSIDNGVMGYSNLLANNHGNSITCSDTTIGADTMFYQEKNFIGYSHIQHLVPKFNNFNRFIAHFIISSVRVVTDKKYSYGAKFNRNEMNNTSIQLPTKHNQIDFDYMTTFIKAIQKLVIKDLVLYTKRELQAYEKAIGGL</sequence>
<keyword evidence="2" id="KW-0680">Restriction system</keyword>
<evidence type="ECO:0000256" key="1">
    <source>
        <dbReference type="ARBA" id="ARBA00010923"/>
    </source>
</evidence>
<proteinExistence type="inferred from homology"/>
<feature type="domain" description="Type I restriction modification DNA specificity" evidence="4">
    <location>
        <begin position="6"/>
        <end position="163"/>
    </location>
</feature>
<keyword evidence="6" id="KW-1185">Reference proteome</keyword>
<keyword evidence="5" id="KW-0378">Hydrolase</keyword>
<reference evidence="5 6" key="1">
    <citation type="submission" date="2024-11" db="EMBL/GenBank/DDBJ databases">
        <title>First Report of Moraxella oculi in Brazil in an Infectious Bovine Keratoconjunctivitis Outbreak.</title>
        <authorList>
            <person name="Carvalho C.V."/>
            <person name="Domingues R."/>
            <person name="Coutinho C."/>
            <person name="Honorio N.T.B.S."/>
            <person name="Faza D.R.L.R."/>
            <person name="Carvalho W.A."/>
            <person name="Machado A.B.F."/>
            <person name="Martins M.F."/>
            <person name="Gaspar E.B."/>
        </authorList>
    </citation>
    <scope>NUCLEOTIDE SEQUENCE [LARGE SCALE GENOMIC DNA]</scope>
    <source>
        <strain evidence="5 6">2117LE</strain>
    </source>
</reference>
<keyword evidence="5" id="KW-0540">Nuclease</keyword>
<dbReference type="GO" id="GO:0016787">
    <property type="term" value="F:hydrolase activity"/>
    <property type="evidence" value="ECO:0007669"/>
    <property type="project" value="UniProtKB-KW"/>
</dbReference>
<protein>
    <submittedName>
        <fullName evidence="5">Restriction endonuclease subunit S</fullName>
        <ecNumber evidence="5">3.1.21.-</ecNumber>
    </submittedName>
</protein>
<dbReference type="InterPro" id="IPR000055">
    <property type="entry name" value="Restrct_endonuc_typeI_TRD"/>
</dbReference>
<dbReference type="Gene3D" id="3.90.220.20">
    <property type="entry name" value="DNA methylase specificity domains"/>
    <property type="match status" value="2"/>
</dbReference>
<organism evidence="5 6">
    <name type="scientific">Moraxella oculi</name>
    <dbReference type="NCBI Taxonomy" id="2940516"/>
    <lineage>
        <taxon>Bacteria</taxon>
        <taxon>Pseudomonadati</taxon>
        <taxon>Pseudomonadota</taxon>
        <taxon>Gammaproteobacteria</taxon>
        <taxon>Moraxellales</taxon>
        <taxon>Moraxellaceae</taxon>
        <taxon>Moraxella</taxon>
    </lineage>
</organism>
<evidence type="ECO:0000259" key="4">
    <source>
        <dbReference type="Pfam" id="PF01420"/>
    </source>
</evidence>
<dbReference type="GO" id="GO:0004519">
    <property type="term" value="F:endonuclease activity"/>
    <property type="evidence" value="ECO:0007669"/>
    <property type="project" value="UniProtKB-KW"/>
</dbReference>
<evidence type="ECO:0000256" key="3">
    <source>
        <dbReference type="ARBA" id="ARBA00023125"/>
    </source>
</evidence>
<dbReference type="RefSeq" id="WP_407068423.1">
    <property type="nucleotide sequence ID" value="NZ_JBJJXE010000001.1"/>
</dbReference>
<dbReference type="Pfam" id="PF01420">
    <property type="entry name" value="Methylase_S"/>
    <property type="match status" value="2"/>
</dbReference>
<dbReference type="EC" id="3.1.21.-" evidence="5"/>
<keyword evidence="3" id="KW-0238">DNA-binding</keyword>
<feature type="domain" description="Type I restriction modification DNA specificity" evidence="4">
    <location>
        <begin position="191"/>
        <end position="343"/>
    </location>
</feature>
<evidence type="ECO:0000313" key="6">
    <source>
        <dbReference type="Proteomes" id="UP001624684"/>
    </source>
</evidence>
<evidence type="ECO:0000256" key="2">
    <source>
        <dbReference type="ARBA" id="ARBA00022747"/>
    </source>
</evidence>
<comment type="caution">
    <text evidence="5">The sequence shown here is derived from an EMBL/GenBank/DDBJ whole genome shotgun (WGS) entry which is preliminary data.</text>
</comment>
<dbReference type="EMBL" id="JBJJXE010000001">
    <property type="protein sequence ID" value="MFL1731554.1"/>
    <property type="molecule type" value="Genomic_DNA"/>
</dbReference>